<proteinExistence type="predicted"/>
<protein>
    <submittedName>
        <fullName evidence="1">Uncharacterized protein</fullName>
    </submittedName>
</protein>
<reference evidence="1" key="1">
    <citation type="submission" date="2014-11" db="EMBL/GenBank/DDBJ databases">
        <authorList>
            <person name="Amaro Gonzalez C."/>
        </authorList>
    </citation>
    <scope>NUCLEOTIDE SEQUENCE</scope>
</reference>
<evidence type="ECO:0000313" key="1">
    <source>
        <dbReference type="EMBL" id="JAH20051.1"/>
    </source>
</evidence>
<name>A0A0E9QSW2_ANGAN</name>
<sequence length="21" mass="2185">MGTLSLMAGLWLLCDLGGYLG</sequence>
<reference evidence="1" key="2">
    <citation type="journal article" date="2015" name="Fish Shellfish Immunol.">
        <title>Early steps in the European eel (Anguilla anguilla)-Vibrio vulnificus interaction in the gills: Role of the RtxA13 toxin.</title>
        <authorList>
            <person name="Callol A."/>
            <person name="Pajuelo D."/>
            <person name="Ebbesson L."/>
            <person name="Teles M."/>
            <person name="MacKenzie S."/>
            <person name="Amaro C."/>
        </authorList>
    </citation>
    <scope>NUCLEOTIDE SEQUENCE</scope>
</reference>
<organism evidence="1">
    <name type="scientific">Anguilla anguilla</name>
    <name type="common">European freshwater eel</name>
    <name type="synonym">Muraena anguilla</name>
    <dbReference type="NCBI Taxonomy" id="7936"/>
    <lineage>
        <taxon>Eukaryota</taxon>
        <taxon>Metazoa</taxon>
        <taxon>Chordata</taxon>
        <taxon>Craniata</taxon>
        <taxon>Vertebrata</taxon>
        <taxon>Euteleostomi</taxon>
        <taxon>Actinopterygii</taxon>
        <taxon>Neopterygii</taxon>
        <taxon>Teleostei</taxon>
        <taxon>Anguilliformes</taxon>
        <taxon>Anguillidae</taxon>
        <taxon>Anguilla</taxon>
    </lineage>
</organism>
<accession>A0A0E9QSW2</accession>
<dbReference type="EMBL" id="GBXM01088526">
    <property type="protein sequence ID" value="JAH20051.1"/>
    <property type="molecule type" value="Transcribed_RNA"/>
</dbReference>
<dbReference type="AlphaFoldDB" id="A0A0E9QSW2"/>